<evidence type="ECO:0000313" key="4">
    <source>
        <dbReference type="Proteomes" id="UP000813385"/>
    </source>
</evidence>
<sequence>MSSLRSLLKSGRISKRKPTSSPHRPTASPQKKPSTSSSTARRKPATPSADDLEDFFDDHLDSVGLVTTLAADSSLRDVPQAMAHARGHMFSPVPREAAGMSSTRIAQVLNHRLTLPPVVSIAHIHALLNASPSAVEREIAELEGRGVVRRIRVRARGEGLILTADYEGIIRKSKDLKDGTKEWFLKHLEKNPREGVIPRDAIRETMADELIRAGFLTGRAGAGEDTAVTLMGLYARPEDRSTLTSLSSVARQASGSVEAVGGVGVVHLAGGGGGARLTRGYSSEMDYSIAVPGHGPLLKLVSESLEQVAWVLSKTKFGEMPESMLRERWDGGIATDEARLARKSRGEFFGVLPGRTKKWKEFWGVEFSWVLEEAVGVGLVEVFETGTVGRGVRKL</sequence>
<keyword evidence="4" id="KW-1185">Reference proteome</keyword>
<dbReference type="PANTHER" id="PTHR15243:SF0">
    <property type="entry name" value="SERINE_THREONINE-PROTEIN KINASE 19"/>
    <property type="match status" value="1"/>
</dbReference>
<dbReference type="AlphaFoldDB" id="A0A8K0TPE0"/>
<keyword evidence="3" id="KW-0808">Transferase</keyword>
<name>A0A8K0TPE0_9PEZI</name>
<keyword evidence="3" id="KW-0418">Kinase</keyword>
<evidence type="ECO:0000313" key="3">
    <source>
        <dbReference type="EMBL" id="KAH7375983.1"/>
    </source>
</evidence>
<organism evidence="3 4">
    <name type="scientific">Plectosphaerella cucumerina</name>
    <dbReference type="NCBI Taxonomy" id="40658"/>
    <lineage>
        <taxon>Eukaryota</taxon>
        <taxon>Fungi</taxon>
        <taxon>Dikarya</taxon>
        <taxon>Ascomycota</taxon>
        <taxon>Pezizomycotina</taxon>
        <taxon>Sordariomycetes</taxon>
        <taxon>Hypocreomycetidae</taxon>
        <taxon>Glomerellales</taxon>
        <taxon>Plectosphaerellaceae</taxon>
        <taxon>Plectosphaerella</taxon>
    </lineage>
</organism>
<protein>
    <submittedName>
        <fullName evidence="3">Serine-threonine protein kinase 19-domain-containing protein</fullName>
    </submittedName>
</protein>
<feature type="region of interest" description="Disordered" evidence="2">
    <location>
        <begin position="1"/>
        <end position="53"/>
    </location>
</feature>
<dbReference type="PANTHER" id="PTHR15243">
    <property type="entry name" value="SERINE/THREONINE-PROTEIN KINASE 19"/>
    <property type="match status" value="1"/>
</dbReference>
<dbReference type="Proteomes" id="UP000813385">
    <property type="component" value="Unassembled WGS sequence"/>
</dbReference>
<dbReference type="EMBL" id="JAGPXD010000001">
    <property type="protein sequence ID" value="KAH7375983.1"/>
    <property type="molecule type" value="Genomic_DNA"/>
</dbReference>
<comment type="similarity">
    <text evidence="1">Belongs to the STK19 family.</text>
</comment>
<dbReference type="GO" id="GO:0046579">
    <property type="term" value="P:positive regulation of Ras protein signal transduction"/>
    <property type="evidence" value="ECO:0007669"/>
    <property type="project" value="TreeGrafter"/>
</dbReference>
<dbReference type="InterPro" id="IPR036390">
    <property type="entry name" value="WH_DNA-bd_sf"/>
</dbReference>
<accession>A0A8K0TPE0</accession>
<evidence type="ECO:0000256" key="1">
    <source>
        <dbReference type="ARBA" id="ARBA00093458"/>
    </source>
</evidence>
<proteinExistence type="inferred from homology"/>
<comment type="caution">
    <text evidence="3">The sequence shown here is derived from an EMBL/GenBank/DDBJ whole genome shotgun (WGS) entry which is preliminary data.</text>
</comment>
<dbReference type="OrthoDB" id="3980126at2759"/>
<dbReference type="GO" id="GO:0016301">
    <property type="term" value="F:kinase activity"/>
    <property type="evidence" value="ECO:0007669"/>
    <property type="project" value="UniProtKB-KW"/>
</dbReference>
<dbReference type="Pfam" id="PF10494">
    <property type="entry name" value="Stk19"/>
    <property type="match status" value="1"/>
</dbReference>
<dbReference type="InterPro" id="IPR018865">
    <property type="entry name" value="STK19-like"/>
</dbReference>
<gene>
    <name evidence="3" type="ORF">B0T11DRAFT_323940</name>
</gene>
<dbReference type="SUPFAM" id="SSF46785">
    <property type="entry name" value="Winged helix' DNA-binding domain"/>
    <property type="match status" value="1"/>
</dbReference>
<reference evidence="3" key="1">
    <citation type="journal article" date="2021" name="Nat. Commun.">
        <title>Genetic determinants of endophytism in the Arabidopsis root mycobiome.</title>
        <authorList>
            <person name="Mesny F."/>
            <person name="Miyauchi S."/>
            <person name="Thiergart T."/>
            <person name="Pickel B."/>
            <person name="Atanasova L."/>
            <person name="Karlsson M."/>
            <person name="Huettel B."/>
            <person name="Barry K.W."/>
            <person name="Haridas S."/>
            <person name="Chen C."/>
            <person name="Bauer D."/>
            <person name="Andreopoulos W."/>
            <person name="Pangilinan J."/>
            <person name="LaButti K."/>
            <person name="Riley R."/>
            <person name="Lipzen A."/>
            <person name="Clum A."/>
            <person name="Drula E."/>
            <person name="Henrissat B."/>
            <person name="Kohler A."/>
            <person name="Grigoriev I.V."/>
            <person name="Martin F.M."/>
            <person name="Hacquard S."/>
        </authorList>
    </citation>
    <scope>NUCLEOTIDE SEQUENCE</scope>
    <source>
        <strain evidence="3">MPI-CAGE-AT-0016</strain>
    </source>
</reference>
<evidence type="ECO:0000256" key="2">
    <source>
        <dbReference type="SAM" id="MobiDB-lite"/>
    </source>
</evidence>
<feature type="compositionally biased region" description="Low complexity" evidence="2">
    <location>
        <begin position="25"/>
        <end position="39"/>
    </location>
</feature>